<dbReference type="SUPFAM" id="SSF81345">
    <property type="entry name" value="ABC transporter involved in vitamin B12 uptake, BtuC"/>
    <property type="match status" value="1"/>
</dbReference>
<dbReference type="Pfam" id="PF01032">
    <property type="entry name" value="FecCD"/>
    <property type="match status" value="1"/>
</dbReference>
<reference evidence="9 10" key="1">
    <citation type="submission" date="2017-01" db="EMBL/GenBank/DDBJ databases">
        <authorList>
            <person name="Mah S.A."/>
            <person name="Swanson W.J."/>
            <person name="Moy G.W."/>
            <person name="Vacquier V.D."/>
        </authorList>
    </citation>
    <scope>NUCLEOTIDE SEQUENCE [LARGE SCALE GENOMIC DNA]</scope>
    <source>
        <strain evidence="9 10">CPCC 203464</strain>
    </source>
</reference>
<feature type="transmembrane region" description="Helical" evidence="8">
    <location>
        <begin position="29"/>
        <end position="49"/>
    </location>
</feature>
<evidence type="ECO:0000256" key="7">
    <source>
        <dbReference type="ARBA" id="ARBA00023136"/>
    </source>
</evidence>
<proteinExistence type="inferred from homology"/>
<dbReference type="PANTHER" id="PTHR30472">
    <property type="entry name" value="FERRIC ENTEROBACTIN TRANSPORT SYSTEM PERMEASE PROTEIN"/>
    <property type="match status" value="1"/>
</dbReference>
<gene>
    <name evidence="9" type="ORF">SAMN05445060_0086</name>
</gene>
<evidence type="ECO:0000256" key="3">
    <source>
        <dbReference type="ARBA" id="ARBA00022448"/>
    </source>
</evidence>
<dbReference type="FunFam" id="1.10.3470.10:FF:000001">
    <property type="entry name" value="Vitamin B12 ABC transporter permease BtuC"/>
    <property type="match status" value="1"/>
</dbReference>
<feature type="transmembrane region" description="Helical" evidence="8">
    <location>
        <begin position="113"/>
        <end position="133"/>
    </location>
</feature>
<feature type="transmembrane region" description="Helical" evidence="8">
    <location>
        <begin position="258"/>
        <end position="285"/>
    </location>
</feature>
<evidence type="ECO:0000313" key="9">
    <source>
        <dbReference type="EMBL" id="SIR62100.1"/>
    </source>
</evidence>
<sequence length="354" mass="36937">MVATTATDELADGEVPDHRYLARVSRRRAVGLVVAVVVLAVMCVLSLAVGTQTVGLGTVWGALTDFTDTGDQWIVHDLRVPRTVLGVVVGVALGLCGALIQGVTRNPLADTQILGINSGASLCVVAAIAFGGFTSVVSYIWFAFLGALVAMMFVFLVGMTGRTEATPVRVVLAGVAIGAVMDGIGYTIRLRNPRAFDTLRFWDAGAFDARPLSVVWTILPFVVVGVLLAVYVGRSLNAVALGDDLATAMGGNVTRTRVLGLVAVTLLAGAATAAAGPIGFVGLMVPHVVRWFTGPDWRWICVYCVVAAPSMMLAADIVGRVVIPPGELPVGIVTAFIGAPVLVWLIRRSDASGL</sequence>
<accession>A0A1N7CEU3</accession>
<protein>
    <submittedName>
        <fullName evidence="9">Iron complex transport system permease protein</fullName>
    </submittedName>
</protein>
<dbReference type="RefSeq" id="WP_076475553.1">
    <property type="nucleotide sequence ID" value="NZ_FTNT01000001.1"/>
</dbReference>
<evidence type="ECO:0000256" key="2">
    <source>
        <dbReference type="ARBA" id="ARBA00007935"/>
    </source>
</evidence>
<keyword evidence="7 8" id="KW-0472">Membrane</keyword>
<dbReference type="InterPro" id="IPR000522">
    <property type="entry name" value="ABC_transptr_permease_BtuC"/>
</dbReference>
<comment type="similarity">
    <text evidence="2">Belongs to the binding-protein-dependent transport system permease family. FecCD subfamily.</text>
</comment>
<evidence type="ECO:0000256" key="5">
    <source>
        <dbReference type="ARBA" id="ARBA00022692"/>
    </source>
</evidence>
<organism evidence="9 10">
    <name type="scientific">Williamsia sterculiae</name>
    <dbReference type="NCBI Taxonomy" id="1344003"/>
    <lineage>
        <taxon>Bacteria</taxon>
        <taxon>Bacillati</taxon>
        <taxon>Actinomycetota</taxon>
        <taxon>Actinomycetes</taxon>
        <taxon>Mycobacteriales</taxon>
        <taxon>Nocardiaceae</taxon>
        <taxon>Williamsia</taxon>
    </lineage>
</organism>
<dbReference type="AlphaFoldDB" id="A0A1N7CEU3"/>
<dbReference type="EMBL" id="FTNT01000001">
    <property type="protein sequence ID" value="SIR62100.1"/>
    <property type="molecule type" value="Genomic_DNA"/>
</dbReference>
<feature type="transmembrane region" description="Helical" evidence="8">
    <location>
        <begin position="209"/>
        <end position="232"/>
    </location>
</feature>
<comment type="subcellular location">
    <subcellularLocation>
        <location evidence="1">Cell membrane</location>
        <topology evidence="1">Multi-pass membrane protein</topology>
    </subcellularLocation>
</comment>
<feature type="transmembrane region" description="Helical" evidence="8">
    <location>
        <begin position="297"/>
        <end position="315"/>
    </location>
</feature>
<evidence type="ECO:0000256" key="8">
    <source>
        <dbReference type="SAM" id="Phobius"/>
    </source>
</evidence>
<keyword evidence="6 8" id="KW-1133">Transmembrane helix</keyword>
<dbReference type="Gene3D" id="1.10.3470.10">
    <property type="entry name" value="ABC transporter involved in vitamin B12 uptake, BtuC"/>
    <property type="match status" value="1"/>
</dbReference>
<keyword evidence="5 8" id="KW-0812">Transmembrane</keyword>
<feature type="transmembrane region" description="Helical" evidence="8">
    <location>
        <begin position="327"/>
        <end position="346"/>
    </location>
</feature>
<dbReference type="GO" id="GO:0033214">
    <property type="term" value="P:siderophore-iron import into cell"/>
    <property type="evidence" value="ECO:0007669"/>
    <property type="project" value="TreeGrafter"/>
</dbReference>
<feature type="transmembrane region" description="Helical" evidence="8">
    <location>
        <begin position="139"/>
        <end position="158"/>
    </location>
</feature>
<dbReference type="InterPro" id="IPR037294">
    <property type="entry name" value="ABC_BtuC-like"/>
</dbReference>
<evidence type="ECO:0000256" key="4">
    <source>
        <dbReference type="ARBA" id="ARBA00022475"/>
    </source>
</evidence>
<evidence type="ECO:0000256" key="1">
    <source>
        <dbReference type="ARBA" id="ARBA00004651"/>
    </source>
</evidence>
<keyword evidence="10" id="KW-1185">Reference proteome</keyword>
<feature type="transmembrane region" description="Helical" evidence="8">
    <location>
        <begin position="83"/>
        <end position="101"/>
    </location>
</feature>
<keyword evidence="3" id="KW-0813">Transport</keyword>
<dbReference type="GO" id="GO:0022857">
    <property type="term" value="F:transmembrane transporter activity"/>
    <property type="evidence" value="ECO:0007669"/>
    <property type="project" value="InterPro"/>
</dbReference>
<dbReference type="PANTHER" id="PTHR30472:SF1">
    <property type="entry name" value="FE(3+) DICITRATE TRANSPORT SYSTEM PERMEASE PROTEIN FECC-RELATED"/>
    <property type="match status" value="1"/>
</dbReference>
<dbReference type="GO" id="GO:0005886">
    <property type="term" value="C:plasma membrane"/>
    <property type="evidence" value="ECO:0007669"/>
    <property type="project" value="UniProtKB-SubCell"/>
</dbReference>
<evidence type="ECO:0000313" key="10">
    <source>
        <dbReference type="Proteomes" id="UP000186218"/>
    </source>
</evidence>
<dbReference type="STRING" id="1344003.SAMN05445060_0086"/>
<dbReference type="CDD" id="cd06550">
    <property type="entry name" value="TM_ABC_iron-siderophores_like"/>
    <property type="match status" value="1"/>
</dbReference>
<feature type="transmembrane region" description="Helical" evidence="8">
    <location>
        <begin position="170"/>
        <end position="189"/>
    </location>
</feature>
<keyword evidence="4" id="KW-1003">Cell membrane</keyword>
<evidence type="ECO:0000256" key="6">
    <source>
        <dbReference type="ARBA" id="ARBA00022989"/>
    </source>
</evidence>
<dbReference type="Proteomes" id="UP000186218">
    <property type="component" value="Unassembled WGS sequence"/>
</dbReference>
<name>A0A1N7CEU3_9NOCA</name>